<evidence type="ECO:0000256" key="1">
    <source>
        <dbReference type="ARBA" id="ARBA00022884"/>
    </source>
</evidence>
<evidence type="ECO:0000313" key="6">
    <source>
        <dbReference type="EMBL" id="KND03124.1"/>
    </source>
</evidence>
<gene>
    <name evidence="6" type="ORF">SPPG_02185</name>
</gene>
<evidence type="ECO:0000256" key="4">
    <source>
        <dbReference type="SAM" id="Phobius"/>
    </source>
</evidence>
<feature type="compositionally biased region" description="Basic and acidic residues" evidence="3">
    <location>
        <begin position="265"/>
        <end position="276"/>
    </location>
</feature>
<feature type="compositionally biased region" description="Low complexity" evidence="3">
    <location>
        <begin position="111"/>
        <end position="121"/>
    </location>
</feature>
<dbReference type="eggNOG" id="KOG0123">
    <property type="taxonomic scope" value="Eukaryota"/>
</dbReference>
<dbReference type="PANTHER" id="PTHR10352">
    <property type="entry name" value="EUKARYOTIC TRANSLATION INITIATION FACTOR 3 SUBUNIT G"/>
    <property type="match status" value="1"/>
</dbReference>
<feature type="compositionally biased region" description="Polar residues" evidence="3">
    <location>
        <begin position="181"/>
        <end position="191"/>
    </location>
</feature>
<organism evidence="6 7">
    <name type="scientific">Spizellomyces punctatus (strain DAOM BR117)</name>
    <dbReference type="NCBI Taxonomy" id="645134"/>
    <lineage>
        <taxon>Eukaryota</taxon>
        <taxon>Fungi</taxon>
        <taxon>Fungi incertae sedis</taxon>
        <taxon>Chytridiomycota</taxon>
        <taxon>Chytridiomycota incertae sedis</taxon>
        <taxon>Chytridiomycetes</taxon>
        <taxon>Spizellomycetales</taxon>
        <taxon>Spizellomycetaceae</taxon>
        <taxon>Spizellomyces</taxon>
    </lineage>
</organism>
<dbReference type="InParanoid" id="A0A0L0HQP3"/>
<dbReference type="STRING" id="645134.A0A0L0HQP3"/>
<keyword evidence="4" id="KW-1133">Transmembrane helix</keyword>
<evidence type="ECO:0000256" key="2">
    <source>
        <dbReference type="PROSITE-ProRule" id="PRU00176"/>
    </source>
</evidence>
<dbReference type="RefSeq" id="XP_016611163.1">
    <property type="nucleotide sequence ID" value="XM_016750482.1"/>
</dbReference>
<evidence type="ECO:0000313" key="7">
    <source>
        <dbReference type="Proteomes" id="UP000053201"/>
    </source>
</evidence>
<dbReference type="SUPFAM" id="SSF54928">
    <property type="entry name" value="RNA-binding domain, RBD"/>
    <property type="match status" value="1"/>
</dbReference>
<dbReference type="Pfam" id="PF00076">
    <property type="entry name" value="RRM_1"/>
    <property type="match status" value="1"/>
</dbReference>
<feature type="domain" description="RRM" evidence="5">
    <location>
        <begin position="185"/>
        <end position="262"/>
    </location>
</feature>
<dbReference type="SMART" id="SM00360">
    <property type="entry name" value="RRM"/>
    <property type="match status" value="1"/>
</dbReference>
<feature type="compositionally biased region" description="Basic and acidic residues" evidence="3">
    <location>
        <begin position="122"/>
        <end position="133"/>
    </location>
</feature>
<feature type="transmembrane region" description="Helical" evidence="4">
    <location>
        <begin position="920"/>
        <end position="943"/>
    </location>
</feature>
<dbReference type="InterPro" id="IPR012677">
    <property type="entry name" value="Nucleotide-bd_a/b_plait_sf"/>
</dbReference>
<dbReference type="Proteomes" id="UP000053201">
    <property type="component" value="Unassembled WGS sequence"/>
</dbReference>
<protein>
    <recommendedName>
        <fullName evidence="5">RRM domain-containing protein</fullName>
    </recommendedName>
</protein>
<name>A0A0L0HQP3_SPIPD</name>
<keyword evidence="7" id="KW-1185">Reference proteome</keyword>
<dbReference type="AlphaFoldDB" id="A0A0L0HQP3"/>
<reference evidence="6 7" key="1">
    <citation type="submission" date="2009-08" db="EMBL/GenBank/DDBJ databases">
        <title>The Genome Sequence of Spizellomyces punctatus strain DAOM BR117.</title>
        <authorList>
            <consortium name="The Broad Institute Genome Sequencing Platform"/>
            <person name="Russ C."/>
            <person name="Cuomo C."/>
            <person name="Shea T."/>
            <person name="Young S.K."/>
            <person name="Zeng Q."/>
            <person name="Koehrsen M."/>
            <person name="Haas B."/>
            <person name="Borodovsky M."/>
            <person name="Guigo R."/>
            <person name="Alvarado L."/>
            <person name="Berlin A."/>
            <person name="Bochicchio J."/>
            <person name="Borenstein D."/>
            <person name="Chapman S."/>
            <person name="Chen Z."/>
            <person name="Engels R."/>
            <person name="Freedman E."/>
            <person name="Gellesch M."/>
            <person name="Goldberg J."/>
            <person name="Griggs A."/>
            <person name="Gujja S."/>
            <person name="Heiman D."/>
            <person name="Hepburn T."/>
            <person name="Howarth C."/>
            <person name="Jen D."/>
            <person name="Larson L."/>
            <person name="Lewis B."/>
            <person name="Mehta T."/>
            <person name="Park D."/>
            <person name="Pearson M."/>
            <person name="Roberts A."/>
            <person name="Saif S."/>
            <person name="Shenoy N."/>
            <person name="Sisk P."/>
            <person name="Stolte C."/>
            <person name="Sykes S."/>
            <person name="Thomson T."/>
            <person name="Walk T."/>
            <person name="White J."/>
            <person name="Yandava C."/>
            <person name="Burger G."/>
            <person name="Gray M.W."/>
            <person name="Holland P.W.H."/>
            <person name="King N."/>
            <person name="Lang F.B.F."/>
            <person name="Roger A.J."/>
            <person name="Ruiz-Trillo I."/>
            <person name="Lander E."/>
            <person name="Nusbaum C."/>
        </authorList>
    </citation>
    <scope>NUCLEOTIDE SEQUENCE [LARGE SCALE GENOMIC DNA]</scope>
    <source>
        <strain evidence="6 7">DAOM BR117</strain>
    </source>
</reference>
<feature type="region of interest" description="Disordered" evidence="3">
    <location>
        <begin position="973"/>
        <end position="1004"/>
    </location>
</feature>
<feature type="compositionally biased region" description="Polar residues" evidence="3">
    <location>
        <begin position="147"/>
        <end position="167"/>
    </location>
</feature>
<dbReference type="VEuPathDB" id="FungiDB:SPPG_02185"/>
<feature type="compositionally biased region" description="Polar residues" evidence="3">
    <location>
        <begin position="316"/>
        <end position="332"/>
    </location>
</feature>
<dbReference type="PROSITE" id="PS50102">
    <property type="entry name" value="RRM"/>
    <property type="match status" value="1"/>
</dbReference>
<keyword evidence="1 2" id="KW-0694">RNA-binding</keyword>
<dbReference type="GeneID" id="27685791"/>
<keyword evidence="4" id="KW-0472">Membrane</keyword>
<evidence type="ECO:0000256" key="3">
    <source>
        <dbReference type="SAM" id="MobiDB-lite"/>
    </source>
</evidence>
<dbReference type="CDD" id="cd00590">
    <property type="entry name" value="RRM_SF"/>
    <property type="match status" value="1"/>
</dbReference>
<dbReference type="InterPro" id="IPR035979">
    <property type="entry name" value="RBD_domain_sf"/>
</dbReference>
<dbReference type="OrthoDB" id="360390at2759"/>
<dbReference type="GO" id="GO:0003723">
    <property type="term" value="F:RNA binding"/>
    <property type="evidence" value="ECO:0007669"/>
    <property type="project" value="UniProtKB-UniRule"/>
</dbReference>
<evidence type="ECO:0000259" key="5">
    <source>
        <dbReference type="PROSITE" id="PS50102"/>
    </source>
</evidence>
<feature type="compositionally biased region" description="Polar residues" evidence="3">
    <location>
        <begin position="23"/>
        <end position="42"/>
    </location>
</feature>
<dbReference type="InterPro" id="IPR000504">
    <property type="entry name" value="RRM_dom"/>
</dbReference>
<keyword evidence="4" id="KW-0812">Transmembrane</keyword>
<proteinExistence type="predicted"/>
<sequence length="1032" mass="113584">MAWGDDPVYDEKIGQYLVESDKPTSQPNPSASSSVLTQSSGVNLFVRGRLPTKDAEPSQGETSQRPPITMIGIAKRPANEPGKQKPTQDGTAAANISRPPTPIATQPAQRSSGSSIGITRSRSTEPSRDRSTKESSSVPMFKPPGSGDTNPPQGQSSVRQHVNSNGYGRSRSSEAEHRNRNGPSSTLHVSNLPLSATEDGLKLMFGKVGNVVGCRVIKDQDGGCRGTAFVEYSSIRSAQAAIAALGGQILDRQTVKIEFAVDISSRKSEKQADAKDSTTTVPSGDCAQGKEVRPQDGKQAGVQHNKVGVDDKNDSEPVQQAPANGNDSNSNDVVQTSRQVAHPTLQAGLGISFQPTPALASESNTNEPLDRWTELKNRKRKDKVDHIYRPKGKLARRIRDYEQNPPLYLSPEQSNHEQPDLIINTLGDRQQGWGGQADLNPVRGYYDVPDHLKDMVRSPPKSSVFHFIPHSEPPAAPAFHFTPHSEPFAAPETSMQRVLLWNGTKKSFRVPREEEMEEGQLSEVKLPRVKETASRGELRWTFPVWCGKLVVGRDGKDEELGTTTFVARDDSEGLDLSDRICVTSDDSYIVKVQQEMLADPRARFFLVQSDDGMNLSGEFVNEDGMLKVGRASSGTTRLCLIPMLAFERCPPSVSWKQANDSSFYENLLAVFLDTTSSPSMRSEQWKLGTVIVSNDWAKKYAEAAEIAAKKRKALEHARQKATAERNVEIRNSALNRAGQKAGEQKASAVRFSHGWLPSTSTLLLLGSANLPPISNIFYRDESVTGGNIVKFVPVEGHVTTYSELAALDRKLYVKEEDDGDVFYVPFRKWVEEHTSTRDRAKVLPSLDGVEQVHQNPTGQLVQNPFIPSGIPLPPTGIPMFSHGHQFVPQQYPNQQPPYYMMQPNLQMMPGIFTGRICPRAFWTCVVLGILILPLLVLLVVHFVNLMLISTSVLVGTYPPQAYAPPPQFFAHHPWAPPSQMGEGPPQQYPPPAEPAEPEQTPAVNIQEQLALLNDELNRMRQKLDEKSKGHKG</sequence>
<dbReference type="Gene3D" id="3.30.70.330">
    <property type="match status" value="1"/>
</dbReference>
<accession>A0A0L0HQP3</accession>
<dbReference type="EMBL" id="KQ257452">
    <property type="protein sequence ID" value="KND03124.1"/>
    <property type="molecule type" value="Genomic_DNA"/>
</dbReference>
<feature type="region of interest" description="Disordered" evidence="3">
    <location>
        <begin position="265"/>
        <end position="332"/>
    </location>
</feature>
<feature type="region of interest" description="Disordered" evidence="3">
    <location>
        <begin position="1"/>
        <end position="191"/>
    </location>
</feature>